<evidence type="ECO:0008006" key="4">
    <source>
        <dbReference type="Google" id="ProtNLM"/>
    </source>
</evidence>
<keyword evidence="3" id="KW-1185">Reference proteome</keyword>
<accession>A0A387HS06</accession>
<sequence length="219" mass="23568">MPTPSASAAAVLPARAWIRWRKGRDLPISSAASGVEDADRRFLLYGLLPLWVVPGVADWWMHRRTRIEDTSGARESAVHALMMTEAGIPVAVGLLAKINPLVLSIMGGAAVAHGATALYDVSYATGKREVRPIEQHIHSFLEVLPLTAMAFTACLHPEAVRAALRGGPGAEDWKLLPKERPLPAGYLAVLAATIGVGVALPYAEEMKRCLGARRRRRGA</sequence>
<evidence type="ECO:0000313" key="2">
    <source>
        <dbReference type="EMBL" id="AYG84800.1"/>
    </source>
</evidence>
<reference evidence="2 3" key="1">
    <citation type="submission" date="2018-10" db="EMBL/GenBank/DDBJ databases">
        <title>Relationship between Morphology and Antimicrobial Activity in Streptomyces.</title>
        <authorList>
            <person name="Kang H.J."/>
            <person name="Kim S.B."/>
        </authorList>
    </citation>
    <scope>NUCLEOTIDE SEQUENCE [LARGE SCALE GENOMIC DNA]</scope>
    <source>
        <strain evidence="2 3">BH38</strain>
    </source>
</reference>
<keyword evidence="1" id="KW-0472">Membrane</keyword>
<gene>
    <name evidence="2" type="ORF">DWB77_07014</name>
</gene>
<feature type="transmembrane region" description="Helical" evidence="1">
    <location>
        <begin position="184"/>
        <end position="203"/>
    </location>
</feature>
<keyword evidence="1" id="KW-0812">Transmembrane</keyword>
<dbReference type="KEGG" id="shun:DWB77_07014"/>
<organism evidence="2 3">
    <name type="scientific">Streptomyces hundungensis</name>
    <dbReference type="NCBI Taxonomy" id="1077946"/>
    <lineage>
        <taxon>Bacteria</taxon>
        <taxon>Bacillati</taxon>
        <taxon>Actinomycetota</taxon>
        <taxon>Actinomycetes</taxon>
        <taxon>Kitasatosporales</taxon>
        <taxon>Streptomycetaceae</taxon>
        <taxon>Streptomyces</taxon>
    </lineage>
</organism>
<keyword evidence="1" id="KW-1133">Transmembrane helix</keyword>
<proteinExistence type="predicted"/>
<evidence type="ECO:0000313" key="3">
    <source>
        <dbReference type="Proteomes" id="UP000271554"/>
    </source>
</evidence>
<protein>
    <recommendedName>
        <fullName evidence="4">Diguanylate cyclase</fullName>
    </recommendedName>
</protein>
<dbReference type="Proteomes" id="UP000271554">
    <property type="component" value="Chromosome"/>
</dbReference>
<name>A0A387HS06_9ACTN</name>
<dbReference type="EMBL" id="CP032698">
    <property type="protein sequence ID" value="AYG84800.1"/>
    <property type="molecule type" value="Genomic_DNA"/>
</dbReference>
<evidence type="ECO:0000256" key="1">
    <source>
        <dbReference type="SAM" id="Phobius"/>
    </source>
</evidence>
<dbReference type="RefSeq" id="WP_246033738.1">
    <property type="nucleotide sequence ID" value="NZ_CP032698.1"/>
</dbReference>
<dbReference type="AlphaFoldDB" id="A0A387HS06"/>